<keyword evidence="3" id="KW-0813">Transport</keyword>
<dbReference type="InterPro" id="IPR050445">
    <property type="entry name" value="Bact_polysacc_biosynth/exp"/>
</dbReference>
<keyword evidence="6" id="KW-0762">Sugar transport</keyword>
<dbReference type="InterPro" id="IPR005705">
    <property type="entry name" value="BexC_CtrB_KpsE_VexD"/>
</dbReference>
<evidence type="ECO:0000256" key="3">
    <source>
        <dbReference type="ARBA" id="ARBA00022448"/>
    </source>
</evidence>
<keyword evidence="11 12" id="KW-0472">Membrane</keyword>
<name>A0A0J0YV64_9NEIS</name>
<evidence type="ECO:0000256" key="1">
    <source>
        <dbReference type="ARBA" id="ARBA00004429"/>
    </source>
</evidence>
<protein>
    <submittedName>
        <fullName evidence="13">Capsule biosynthesis protein</fullName>
    </submittedName>
</protein>
<keyword evidence="5" id="KW-0997">Cell inner membrane</keyword>
<evidence type="ECO:0000256" key="7">
    <source>
        <dbReference type="ARBA" id="ARBA00022692"/>
    </source>
</evidence>
<gene>
    <name evidence="13" type="ORF">PL75_00940</name>
</gene>
<keyword evidence="14" id="KW-1185">Reference proteome</keyword>
<evidence type="ECO:0000256" key="11">
    <source>
        <dbReference type="ARBA" id="ARBA00023136"/>
    </source>
</evidence>
<comment type="similarity">
    <text evidence="2">Belongs to the BexC/CtrB/KpsE family.</text>
</comment>
<evidence type="ECO:0000256" key="4">
    <source>
        <dbReference type="ARBA" id="ARBA00022475"/>
    </source>
</evidence>
<accession>A0A0J0YV64</accession>
<dbReference type="AlphaFoldDB" id="A0A0J0YV64"/>
<evidence type="ECO:0000256" key="2">
    <source>
        <dbReference type="ARBA" id="ARBA00008436"/>
    </source>
</evidence>
<evidence type="ECO:0000313" key="13">
    <source>
        <dbReference type="EMBL" id="KLT73962.1"/>
    </source>
</evidence>
<dbReference type="EMBL" id="JTDO01000001">
    <property type="protein sequence ID" value="KLT73962.1"/>
    <property type="molecule type" value="Genomic_DNA"/>
</dbReference>
<keyword evidence="9 12" id="KW-1133">Transmembrane helix</keyword>
<dbReference type="GO" id="GO:0004713">
    <property type="term" value="F:protein tyrosine kinase activity"/>
    <property type="evidence" value="ECO:0007669"/>
    <property type="project" value="TreeGrafter"/>
</dbReference>
<keyword evidence="7 12" id="KW-0812">Transmembrane</keyword>
<keyword evidence="10" id="KW-0625">Polysaccharide transport</keyword>
<dbReference type="GO" id="GO:0005886">
    <property type="term" value="C:plasma membrane"/>
    <property type="evidence" value="ECO:0007669"/>
    <property type="project" value="UniProtKB-SubCell"/>
</dbReference>
<dbReference type="GO" id="GO:0015774">
    <property type="term" value="P:polysaccharide transport"/>
    <property type="evidence" value="ECO:0007669"/>
    <property type="project" value="UniProtKB-KW"/>
</dbReference>
<dbReference type="PATRIC" id="fig|1470200.3.peg.220"/>
<sequence length="377" mass="42242">MVNGDSKKLKSLKKLKKHTSPLFLITVLLPTLCSLIYFSFWASDQYTSESSFVVRSARNQSSLTGLGALLQSAGFARAQDDTYTVQAYMRSRSALNELQKQLPVRSFYESKGDVFSRFNAFGLWDSNEAFYQYYAKKVGINFDSVAGISVLSVQSFDAKESKQINEALLKKGEELINQLNDRARKDTVVFAEQNVRIAEERVKESADNLMLYRTQNGIFDLKEQSGVQMGLVSKLQDELIVIQTQLDQVRAVTPDNPQIPGLLAREKSLRKEIDMQMQKISGSGSSSIASKAAEYQRLFIENELAEKQLAAAMTSLESAKAEADRQQLYLEVISRPSEPDMPQAPSRLYNIVATLIISLMIYGVLSLLTASVREHKN</sequence>
<evidence type="ECO:0000256" key="10">
    <source>
        <dbReference type="ARBA" id="ARBA00023047"/>
    </source>
</evidence>
<dbReference type="GO" id="GO:0005351">
    <property type="term" value="F:carbohydrate:proton symporter activity"/>
    <property type="evidence" value="ECO:0007669"/>
    <property type="project" value="InterPro"/>
</dbReference>
<evidence type="ECO:0000256" key="12">
    <source>
        <dbReference type="SAM" id="Phobius"/>
    </source>
</evidence>
<organism evidence="13 14">
    <name type="scientific">Neisseria arctica</name>
    <dbReference type="NCBI Taxonomy" id="1470200"/>
    <lineage>
        <taxon>Bacteria</taxon>
        <taxon>Pseudomonadati</taxon>
        <taxon>Pseudomonadota</taxon>
        <taxon>Betaproteobacteria</taxon>
        <taxon>Neisseriales</taxon>
        <taxon>Neisseriaceae</taxon>
        <taxon>Neisseria</taxon>
    </lineage>
</organism>
<keyword evidence="4" id="KW-1003">Cell membrane</keyword>
<feature type="transmembrane region" description="Helical" evidence="12">
    <location>
        <begin position="348"/>
        <end position="370"/>
    </location>
</feature>
<proteinExistence type="inferred from homology"/>
<dbReference type="NCBIfam" id="TIGR01010">
    <property type="entry name" value="BexC_CtrB_KpsE"/>
    <property type="match status" value="1"/>
</dbReference>
<evidence type="ECO:0000256" key="6">
    <source>
        <dbReference type="ARBA" id="ARBA00022597"/>
    </source>
</evidence>
<feature type="transmembrane region" description="Helical" evidence="12">
    <location>
        <begin position="21"/>
        <end position="42"/>
    </location>
</feature>
<dbReference type="PANTHER" id="PTHR32309:SF13">
    <property type="entry name" value="FERRIC ENTEROBACTIN TRANSPORT PROTEIN FEPE"/>
    <property type="match status" value="1"/>
</dbReference>
<comment type="caution">
    <text evidence="13">The sequence shown here is derived from an EMBL/GenBank/DDBJ whole genome shotgun (WGS) entry which is preliminary data.</text>
</comment>
<evidence type="ECO:0000313" key="14">
    <source>
        <dbReference type="Proteomes" id="UP000036027"/>
    </source>
</evidence>
<reference evidence="13 14" key="1">
    <citation type="submission" date="2014-11" db="EMBL/GenBank/DDBJ databases">
        <title>Genome of a novel goose pathogen.</title>
        <authorList>
            <person name="Hansen C.M."/>
            <person name="Hueffer K."/>
            <person name="Choi S.C."/>
        </authorList>
    </citation>
    <scope>NUCLEOTIDE SEQUENCE [LARGE SCALE GENOMIC DNA]</scope>
    <source>
        <strain evidence="13 14">KH1503</strain>
    </source>
</reference>
<dbReference type="GO" id="GO:0009276">
    <property type="term" value="C:Gram-negative-bacterium-type cell wall"/>
    <property type="evidence" value="ECO:0007669"/>
    <property type="project" value="InterPro"/>
</dbReference>
<dbReference type="STRING" id="1470200.PL75_00940"/>
<dbReference type="PANTHER" id="PTHR32309">
    <property type="entry name" value="TYROSINE-PROTEIN KINASE"/>
    <property type="match status" value="1"/>
</dbReference>
<evidence type="ECO:0000256" key="9">
    <source>
        <dbReference type="ARBA" id="ARBA00022989"/>
    </source>
</evidence>
<dbReference type="Proteomes" id="UP000036027">
    <property type="component" value="Unassembled WGS sequence"/>
</dbReference>
<evidence type="ECO:0000256" key="8">
    <source>
        <dbReference type="ARBA" id="ARBA00022903"/>
    </source>
</evidence>
<evidence type="ECO:0000256" key="5">
    <source>
        <dbReference type="ARBA" id="ARBA00022519"/>
    </source>
</evidence>
<keyword evidence="8" id="KW-0972">Capsule biogenesis/degradation</keyword>
<comment type="subcellular location">
    <subcellularLocation>
        <location evidence="1">Cell inner membrane</location>
        <topology evidence="1">Multi-pass membrane protein</topology>
    </subcellularLocation>
</comment>